<comment type="subcellular location">
    <subcellularLocation>
        <location evidence="1">Cell outer membrane</location>
        <topology evidence="1">Multi-pass membrane protein</topology>
    </subcellularLocation>
</comment>
<evidence type="ECO:0000256" key="10">
    <source>
        <dbReference type="PROSITE-ProRule" id="PRU00473"/>
    </source>
</evidence>
<dbReference type="GO" id="GO:0046930">
    <property type="term" value="C:pore complex"/>
    <property type="evidence" value="ECO:0007669"/>
    <property type="project" value="UniProtKB-KW"/>
</dbReference>
<dbReference type="GO" id="GO:0009279">
    <property type="term" value="C:cell outer membrane"/>
    <property type="evidence" value="ECO:0007669"/>
    <property type="project" value="UniProtKB-SubCell"/>
</dbReference>
<evidence type="ECO:0000256" key="11">
    <source>
        <dbReference type="SAM" id="SignalP"/>
    </source>
</evidence>
<dbReference type="InterPro" id="IPR036737">
    <property type="entry name" value="OmpA-like_sf"/>
</dbReference>
<name>A0A4R4DQD5_9PROT</name>
<evidence type="ECO:0000256" key="9">
    <source>
        <dbReference type="ARBA" id="ARBA00023237"/>
    </source>
</evidence>
<keyword evidence="4" id="KW-0812">Transmembrane</keyword>
<evidence type="ECO:0000256" key="3">
    <source>
        <dbReference type="ARBA" id="ARBA00022452"/>
    </source>
</evidence>
<dbReference type="InterPro" id="IPR027385">
    <property type="entry name" value="Beta-barrel_OMP"/>
</dbReference>
<gene>
    <name evidence="13" type="ORF">EXY23_10655</name>
</gene>
<keyword evidence="3" id="KW-1134">Transmembrane beta strand</keyword>
<evidence type="ECO:0000259" key="12">
    <source>
        <dbReference type="PROSITE" id="PS51123"/>
    </source>
</evidence>
<dbReference type="RefSeq" id="WP_132288263.1">
    <property type="nucleotide sequence ID" value="NZ_SKBM01000008.1"/>
</dbReference>
<keyword evidence="5 11" id="KW-0732">Signal</keyword>
<evidence type="ECO:0000313" key="14">
    <source>
        <dbReference type="Proteomes" id="UP000295023"/>
    </source>
</evidence>
<evidence type="ECO:0000313" key="13">
    <source>
        <dbReference type="EMBL" id="TCZ63279.1"/>
    </source>
</evidence>
<accession>A0A4R4DQD5</accession>
<dbReference type="InterPro" id="IPR006664">
    <property type="entry name" value="OMP_bac"/>
</dbReference>
<dbReference type="GO" id="GO:0015288">
    <property type="term" value="F:porin activity"/>
    <property type="evidence" value="ECO:0007669"/>
    <property type="project" value="UniProtKB-KW"/>
</dbReference>
<dbReference type="PANTHER" id="PTHR30329:SF21">
    <property type="entry name" value="LIPOPROTEIN YIAD-RELATED"/>
    <property type="match status" value="1"/>
</dbReference>
<evidence type="ECO:0000256" key="4">
    <source>
        <dbReference type="ARBA" id="ARBA00022692"/>
    </source>
</evidence>
<evidence type="ECO:0000256" key="1">
    <source>
        <dbReference type="ARBA" id="ARBA00004571"/>
    </source>
</evidence>
<evidence type="ECO:0000256" key="2">
    <source>
        <dbReference type="ARBA" id="ARBA00022448"/>
    </source>
</evidence>
<dbReference type="EMBL" id="SKBM01000008">
    <property type="protein sequence ID" value="TCZ63279.1"/>
    <property type="molecule type" value="Genomic_DNA"/>
</dbReference>
<keyword evidence="14" id="KW-1185">Reference proteome</keyword>
<dbReference type="SUPFAM" id="SSF103088">
    <property type="entry name" value="OmpA-like"/>
    <property type="match status" value="1"/>
</dbReference>
<dbReference type="GO" id="GO:0006811">
    <property type="term" value="P:monoatomic ion transport"/>
    <property type="evidence" value="ECO:0007669"/>
    <property type="project" value="UniProtKB-KW"/>
</dbReference>
<dbReference type="Proteomes" id="UP000295023">
    <property type="component" value="Unassembled WGS sequence"/>
</dbReference>
<evidence type="ECO:0000256" key="5">
    <source>
        <dbReference type="ARBA" id="ARBA00022729"/>
    </source>
</evidence>
<dbReference type="Pfam" id="PF13505">
    <property type="entry name" value="OMP_b-brl"/>
    <property type="match status" value="1"/>
</dbReference>
<protein>
    <submittedName>
        <fullName evidence="13">OmpA family protein</fullName>
    </submittedName>
</protein>
<dbReference type="AlphaFoldDB" id="A0A4R4DQD5"/>
<feature type="domain" description="OmpA-like" evidence="12">
    <location>
        <begin position="243"/>
        <end position="357"/>
    </location>
</feature>
<dbReference type="PRINTS" id="PR01021">
    <property type="entry name" value="OMPADOMAIN"/>
</dbReference>
<evidence type="ECO:0000256" key="7">
    <source>
        <dbReference type="ARBA" id="ARBA00023114"/>
    </source>
</evidence>
<dbReference type="InterPro" id="IPR050330">
    <property type="entry name" value="Bact_OuterMem_StrucFunc"/>
</dbReference>
<comment type="caution">
    <text evidence="13">The sequence shown here is derived from an EMBL/GenBank/DDBJ whole genome shotgun (WGS) entry which is preliminary data.</text>
</comment>
<dbReference type="PANTHER" id="PTHR30329">
    <property type="entry name" value="STATOR ELEMENT OF FLAGELLAR MOTOR COMPLEX"/>
    <property type="match status" value="1"/>
</dbReference>
<keyword evidence="2" id="KW-0813">Transport</keyword>
<evidence type="ECO:0000256" key="8">
    <source>
        <dbReference type="ARBA" id="ARBA00023136"/>
    </source>
</evidence>
<dbReference type="InterPro" id="IPR006665">
    <property type="entry name" value="OmpA-like"/>
</dbReference>
<evidence type="ECO:0000256" key="6">
    <source>
        <dbReference type="ARBA" id="ARBA00023065"/>
    </source>
</evidence>
<reference evidence="13 14" key="1">
    <citation type="submission" date="2019-03" db="EMBL/GenBank/DDBJ databases">
        <title>Paracraurococcus aquatilis NE82 genome sequence.</title>
        <authorList>
            <person name="Zhao Y."/>
            <person name="Du Z."/>
        </authorList>
    </citation>
    <scope>NUCLEOTIDE SEQUENCE [LARGE SCALE GENOMIC DNA]</scope>
    <source>
        <strain evidence="13 14">NE82</strain>
    </source>
</reference>
<organism evidence="13 14">
    <name type="scientific">Roseicella aquatilis</name>
    <dbReference type="NCBI Taxonomy" id="2527868"/>
    <lineage>
        <taxon>Bacteria</taxon>
        <taxon>Pseudomonadati</taxon>
        <taxon>Pseudomonadota</taxon>
        <taxon>Alphaproteobacteria</taxon>
        <taxon>Acetobacterales</taxon>
        <taxon>Roseomonadaceae</taxon>
        <taxon>Roseicella</taxon>
    </lineage>
</organism>
<dbReference type="Gene3D" id="2.40.160.20">
    <property type="match status" value="1"/>
</dbReference>
<dbReference type="Pfam" id="PF00691">
    <property type="entry name" value="OmpA"/>
    <property type="match status" value="1"/>
</dbReference>
<dbReference type="Gene3D" id="3.30.1330.60">
    <property type="entry name" value="OmpA-like domain"/>
    <property type="match status" value="1"/>
</dbReference>
<keyword evidence="6" id="KW-0406">Ion transport</keyword>
<dbReference type="CDD" id="cd07185">
    <property type="entry name" value="OmpA_C-like"/>
    <property type="match status" value="1"/>
</dbReference>
<feature type="chain" id="PRO_5020777423" evidence="11">
    <location>
        <begin position="22"/>
        <end position="357"/>
    </location>
</feature>
<keyword evidence="8 10" id="KW-0472">Membrane</keyword>
<keyword evidence="7" id="KW-0626">Porin</keyword>
<dbReference type="SUPFAM" id="SSF56925">
    <property type="entry name" value="OMPA-like"/>
    <property type="match status" value="1"/>
</dbReference>
<sequence>MSTPRLVLAALLLAAPLATRAQPVEGVYLGAGAGLNLVPEAQDQGVRLHSREPGFTGLLSLGWGFGNGWRAEIEGSTRRNAIDRLTLGGVRAGESGSYDRYGAMANLLFDLDLSGFGIGPGTAQPYLGIGAGAVWNEIRDARLQIGGTGYRIADTDPQFAYQAIVGSAFGLGAVLPGLSVTAEYRFLGTLDPKFSLSRTAGPALPGVPTGFEPGNTNHSLLLGLRYAFNPPPVVAAAPLAAPVVAPETVRTYLVFFDWDRADLTERARQVITEAAGSARRLQSTRIEVAGHADRSGPPQVNQALSRRRAEAVATELVRQGVTREEIAVTAFGETKPLVPTADGAREPQNRRVEIVLR</sequence>
<dbReference type="PROSITE" id="PS51123">
    <property type="entry name" value="OMPA_2"/>
    <property type="match status" value="1"/>
</dbReference>
<dbReference type="InterPro" id="IPR011250">
    <property type="entry name" value="OMP/PagP_B-barrel"/>
</dbReference>
<proteinExistence type="predicted"/>
<keyword evidence="9" id="KW-0998">Cell outer membrane</keyword>
<feature type="signal peptide" evidence="11">
    <location>
        <begin position="1"/>
        <end position="21"/>
    </location>
</feature>
<dbReference type="OrthoDB" id="189250at2"/>